<accession>A0AAV5GRR5</accession>
<feature type="transmembrane region" description="Helical" evidence="2">
    <location>
        <begin position="565"/>
        <end position="587"/>
    </location>
</feature>
<feature type="compositionally biased region" description="Low complexity" evidence="1">
    <location>
        <begin position="251"/>
        <end position="269"/>
    </location>
</feature>
<dbReference type="EMBL" id="BQKY01000010">
    <property type="protein sequence ID" value="GJN92177.1"/>
    <property type="molecule type" value="Genomic_DNA"/>
</dbReference>
<keyword evidence="2" id="KW-1133">Transmembrane helix</keyword>
<keyword evidence="2" id="KW-0812">Transmembrane</keyword>
<feature type="region of interest" description="Disordered" evidence="1">
    <location>
        <begin position="836"/>
        <end position="920"/>
    </location>
</feature>
<gene>
    <name evidence="4" type="ORF">Rhopal_005207-T1</name>
</gene>
<proteinExistence type="predicted"/>
<evidence type="ECO:0000313" key="4">
    <source>
        <dbReference type="EMBL" id="GJN92177.1"/>
    </source>
</evidence>
<organism evidence="4 5">
    <name type="scientific">Rhodotorula paludigena</name>
    <dbReference type="NCBI Taxonomy" id="86838"/>
    <lineage>
        <taxon>Eukaryota</taxon>
        <taxon>Fungi</taxon>
        <taxon>Dikarya</taxon>
        <taxon>Basidiomycota</taxon>
        <taxon>Pucciniomycotina</taxon>
        <taxon>Microbotryomycetes</taxon>
        <taxon>Sporidiobolales</taxon>
        <taxon>Sporidiobolaceae</taxon>
        <taxon>Rhodotorula</taxon>
    </lineage>
</organism>
<feature type="transmembrane region" description="Helical" evidence="2">
    <location>
        <begin position="96"/>
        <end position="120"/>
    </location>
</feature>
<feature type="signal peptide" evidence="3">
    <location>
        <begin position="1"/>
        <end position="31"/>
    </location>
</feature>
<dbReference type="AlphaFoldDB" id="A0AAV5GRR5"/>
<keyword evidence="2" id="KW-0472">Membrane</keyword>
<keyword evidence="3" id="KW-0732">Signal</keyword>
<feature type="compositionally biased region" description="Low complexity" evidence="1">
    <location>
        <begin position="867"/>
        <end position="897"/>
    </location>
</feature>
<feature type="region of interest" description="Disordered" evidence="1">
    <location>
        <begin position="784"/>
        <end position="809"/>
    </location>
</feature>
<protein>
    <submittedName>
        <fullName evidence="4">Uncharacterized protein</fullName>
    </submittedName>
</protein>
<feature type="chain" id="PRO_5043865127" evidence="3">
    <location>
        <begin position="32"/>
        <end position="941"/>
    </location>
</feature>
<evidence type="ECO:0000256" key="1">
    <source>
        <dbReference type="SAM" id="MobiDB-lite"/>
    </source>
</evidence>
<feature type="region of interest" description="Disordered" evidence="1">
    <location>
        <begin position="210"/>
        <end position="307"/>
    </location>
</feature>
<feature type="compositionally biased region" description="Polar residues" evidence="1">
    <location>
        <begin position="784"/>
        <end position="799"/>
    </location>
</feature>
<reference evidence="4 5" key="1">
    <citation type="submission" date="2021-12" db="EMBL/GenBank/DDBJ databases">
        <title>High titer production of polyol ester of fatty acids by Rhodotorula paludigena BS15 towards product separation-free biomass refinery.</title>
        <authorList>
            <person name="Mano J."/>
            <person name="Ono H."/>
            <person name="Tanaka T."/>
            <person name="Naito K."/>
            <person name="Sushida H."/>
            <person name="Ike M."/>
            <person name="Tokuyasu K."/>
            <person name="Kitaoka M."/>
        </authorList>
    </citation>
    <scope>NUCLEOTIDE SEQUENCE [LARGE SCALE GENOMIC DNA]</scope>
    <source>
        <strain evidence="4 5">BS15</strain>
    </source>
</reference>
<feature type="compositionally biased region" description="Basic and acidic residues" evidence="1">
    <location>
        <begin position="756"/>
        <end position="768"/>
    </location>
</feature>
<evidence type="ECO:0000256" key="2">
    <source>
        <dbReference type="SAM" id="Phobius"/>
    </source>
</evidence>
<feature type="compositionally biased region" description="Low complexity" evidence="1">
    <location>
        <begin position="371"/>
        <end position="393"/>
    </location>
</feature>
<evidence type="ECO:0000256" key="3">
    <source>
        <dbReference type="SAM" id="SignalP"/>
    </source>
</evidence>
<dbReference type="Proteomes" id="UP001342314">
    <property type="component" value="Unassembled WGS sequence"/>
</dbReference>
<name>A0AAV5GRR5_9BASI</name>
<keyword evidence="5" id="KW-1185">Reference proteome</keyword>
<evidence type="ECO:0000313" key="5">
    <source>
        <dbReference type="Proteomes" id="UP001342314"/>
    </source>
</evidence>
<feature type="region of interest" description="Disordered" evidence="1">
    <location>
        <begin position="698"/>
        <end position="769"/>
    </location>
</feature>
<feature type="compositionally biased region" description="Low complexity" evidence="1">
    <location>
        <begin position="848"/>
        <end position="859"/>
    </location>
</feature>
<sequence>MKRAHGPAAPPARTPALIVAVSSLLLSTGLAATLTVWTDSLGHELAGDADGVDWDELSVVAWWAGDAALRWAIVSAAGSLAGVVGLCLGKSRLHRIFAITTATDLLVNVCLAMVLSLLTYSPSLSEPFGNFVCSSTFASELTTSSAAHLSWLSGAAPLELPPLWGLDACEETWQLAMLGVLLGMLVAIVLRTYGTWVSWEANSELRERELRDQGDAWVSDDDAARGRDADEGACGGEGERKTPLALEATLGRPRAGSAASRCSSSPRRSQTLPRPLALDLPASTSSKRTRAQTVAYGQEMASTAQRRDDGAQLVFVPVVLDERGQPVFHSHSPTYAAFPHFASPPRSRANTGDALPPPSSSRSKRPRPPRLRSSSSSASASSSSSSTTLAPSLFVDEPAELSPPCTPTGSSTSTLVADDKTSRRLRTRSEDVGLIGSGQHRRRPVLLIALASLVFHLWLAAKLSGVQATLAIALGTTDDDSSLRSGGGAGGDDARDLEGAEWRRLAGVSALLGIGRLWSWCSAGISLVGLYGLITDAEVPPPLGKLAAHDDVTVSQDRLSFVRLYTLNAFVSLALDFLLLALILLLLTIGNPSSSSSHGLATTLCQALSSSPAASSSLSLSFGLPDLLGLSLEACEDRFEGVVASALGSLAVVEGLRTWGAVKTLAYHYGRSAGSRRRTDGSGDRYFYDSPVELEASPSSAAGASLGRSASGKKKRRDSYSASSGSRRERSVSGSKARSPRAATADETTRIFLLPRPEDRAGKGRSEVAADEDVPLLALTASSPVKTSFPPTAQAQPVASGSGSGSGAEGNKVLVYAPVMVSPEEARSLGARELVLHGPGRSYPPPHRSSSSGSWQPQPAHHRAPRSRSATITPATSSSGGSTATLVVDTAAAAALPGPGPGSLRGAVPARQGSDDPATPVAVRFSSSALVDEPDARAKLA</sequence>
<feature type="transmembrane region" description="Helical" evidence="2">
    <location>
        <begin position="172"/>
        <end position="190"/>
    </location>
</feature>
<feature type="transmembrane region" description="Helical" evidence="2">
    <location>
        <begin position="68"/>
        <end position="89"/>
    </location>
</feature>
<feature type="region of interest" description="Disordered" evidence="1">
    <location>
        <begin position="339"/>
        <end position="424"/>
    </location>
</feature>
<comment type="caution">
    <text evidence="4">The sequence shown here is derived from an EMBL/GenBank/DDBJ whole genome shotgun (WGS) entry which is preliminary data.</text>
</comment>
<feature type="compositionally biased region" description="Low complexity" evidence="1">
    <location>
        <begin position="698"/>
        <end position="710"/>
    </location>
</feature>